<keyword evidence="2" id="KW-1185">Reference proteome</keyword>
<sequence>MVPAVPSAPPPPDSQLEGLKSAVRAARRDVDLRRSGKVDPALLVTARGVLLNALESLAAELVRRRLPMPPALRDDLRLQRRIRGARRIR</sequence>
<proteinExistence type="predicted"/>
<dbReference type="EMBL" id="BAABDC010000001">
    <property type="protein sequence ID" value="GAA3693176.1"/>
    <property type="molecule type" value="Genomic_DNA"/>
</dbReference>
<evidence type="ECO:0000313" key="1">
    <source>
        <dbReference type="EMBL" id="GAA3693176.1"/>
    </source>
</evidence>
<comment type="caution">
    <text evidence="1">The sequence shown here is derived from an EMBL/GenBank/DDBJ whole genome shotgun (WGS) entry which is preliminary data.</text>
</comment>
<evidence type="ECO:0000313" key="2">
    <source>
        <dbReference type="Proteomes" id="UP001501468"/>
    </source>
</evidence>
<reference evidence="2" key="1">
    <citation type="journal article" date="2019" name="Int. J. Syst. Evol. Microbiol.">
        <title>The Global Catalogue of Microorganisms (GCM) 10K type strain sequencing project: providing services to taxonomists for standard genome sequencing and annotation.</title>
        <authorList>
            <consortium name="The Broad Institute Genomics Platform"/>
            <consortium name="The Broad Institute Genome Sequencing Center for Infectious Disease"/>
            <person name="Wu L."/>
            <person name="Ma J."/>
        </authorList>
    </citation>
    <scope>NUCLEOTIDE SEQUENCE [LARGE SCALE GENOMIC DNA]</scope>
    <source>
        <strain evidence="2">JCM 17125</strain>
    </source>
</reference>
<organism evidence="1 2">
    <name type="scientific">Terrabacter ginsenosidimutans</name>
    <dbReference type="NCBI Taxonomy" id="490575"/>
    <lineage>
        <taxon>Bacteria</taxon>
        <taxon>Bacillati</taxon>
        <taxon>Actinomycetota</taxon>
        <taxon>Actinomycetes</taxon>
        <taxon>Micrococcales</taxon>
        <taxon>Intrasporangiaceae</taxon>
        <taxon>Terrabacter</taxon>
    </lineage>
</organism>
<name>A0ABP7CM83_9MICO</name>
<gene>
    <name evidence="1" type="ORF">GCM10022399_06970</name>
</gene>
<dbReference type="Proteomes" id="UP001501468">
    <property type="component" value="Unassembled WGS sequence"/>
</dbReference>
<accession>A0ABP7CM83</accession>
<protein>
    <submittedName>
        <fullName evidence="1">Uncharacterized protein</fullName>
    </submittedName>
</protein>